<dbReference type="EMBL" id="GBRH01249990">
    <property type="protein sequence ID" value="JAD47905.1"/>
    <property type="molecule type" value="Transcribed_RNA"/>
</dbReference>
<accession>A0A0A9AG23</accession>
<reference evidence="1" key="2">
    <citation type="journal article" date="2015" name="Data Brief">
        <title>Shoot transcriptome of the giant reed, Arundo donax.</title>
        <authorList>
            <person name="Barrero R.A."/>
            <person name="Guerrero F.D."/>
            <person name="Moolhuijzen P."/>
            <person name="Goolsby J.A."/>
            <person name="Tidwell J."/>
            <person name="Bellgard S.E."/>
            <person name="Bellgard M.I."/>
        </authorList>
    </citation>
    <scope>NUCLEOTIDE SEQUENCE</scope>
    <source>
        <tissue evidence="1">Shoot tissue taken approximately 20 cm above the soil surface</tissue>
    </source>
</reference>
<dbReference type="AlphaFoldDB" id="A0A0A9AG23"/>
<reference evidence="1" key="1">
    <citation type="submission" date="2014-09" db="EMBL/GenBank/DDBJ databases">
        <authorList>
            <person name="Magalhaes I.L.F."/>
            <person name="Oliveira U."/>
            <person name="Santos F.R."/>
            <person name="Vidigal T.H.D.A."/>
            <person name="Brescovit A.D."/>
            <person name="Santos A.J."/>
        </authorList>
    </citation>
    <scope>NUCLEOTIDE SEQUENCE</scope>
    <source>
        <tissue evidence="1">Shoot tissue taken approximately 20 cm above the soil surface</tissue>
    </source>
</reference>
<organism evidence="1">
    <name type="scientific">Arundo donax</name>
    <name type="common">Giant reed</name>
    <name type="synonym">Donax arundinaceus</name>
    <dbReference type="NCBI Taxonomy" id="35708"/>
    <lineage>
        <taxon>Eukaryota</taxon>
        <taxon>Viridiplantae</taxon>
        <taxon>Streptophyta</taxon>
        <taxon>Embryophyta</taxon>
        <taxon>Tracheophyta</taxon>
        <taxon>Spermatophyta</taxon>
        <taxon>Magnoliopsida</taxon>
        <taxon>Liliopsida</taxon>
        <taxon>Poales</taxon>
        <taxon>Poaceae</taxon>
        <taxon>PACMAD clade</taxon>
        <taxon>Arundinoideae</taxon>
        <taxon>Arundineae</taxon>
        <taxon>Arundo</taxon>
    </lineage>
</organism>
<name>A0A0A9AG23_ARUDO</name>
<evidence type="ECO:0000313" key="1">
    <source>
        <dbReference type="EMBL" id="JAD47905.1"/>
    </source>
</evidence>
<proteinExistence type="predicted"/>
<sequence length="46" mass="5350">MLKIIVLLSNRTACRSLKQCRWEASRRRQQQLYTKNAISCGPALLM</sequence>
<protein>
    <submittedName>
        <fullName evidence="1">Uncharacterized protein</fullName>
    </submittedName>
</protein>